<proteinExistence type="predicted"/>
<dbReference type="InterPro" id="IPR007168">
    <property type="entry name" value="Phageshock_PspC_N"/>
</dbReference>
<dbReference type="KEGG" id="sxa:FMM02_05695"/>
<organism evidence="3 4">
    <name type="scientific">Sphingomonas xanthus</name>
    <dbReference type="NCBI Taxonomy" id="2594473"/>
    <lineage>
        <taxon>Bacteria</taxon>
        <taxon>Pseudomonadati</taxon>
        <taxon>Pseudomonadota</taxon>
        <taxon>Alphaproteobacteria</taxon>
        <taxon>Sphingomonadales</taxon>
        <taxon>Sphingomonadaceae</taxon>
        <taxon>Sphingomonas</taxon>
    </lineage>
</organism>
<feature type="domain" description="Phage shock protein PspC N-terminal" evidence="2">
    <location>
        <begin position="5"/>
        <end position="57"/>
    </location>
</feature>
<dbReference type="RefSeq" id="WP_147493952.1">
    <property type="nucleotide sequence ID" value="NZ_CP041659.1"/>
</dbReference>
<dbReference type="Pfam" id="PF04024">
    <property type="entry name" value="PspC"/>
    <property type="match status" value="1"/>
</dbReference>
<dbReference type="AlphaFoldDB" id="A0A516IRK9"/>
<keyword evidence="1" id="KW-0812">Transmembrane</keyword>
<name>A0A516IRK9_9SPHN</name>
<gene>
    <name evidence="3" type="ORF">FMM02_05695</name>
</gene>
<protein>
    <submittedName>
        <fullName evidence="3">PspC domain-containing protein</fullName>
    </submittedName>
</protein>
<evidence type="ECO:0000313" key="3">
    <source>
        <dbReference type="EMBL" id="QDP19499.1"/>
    </source>
</evidence>
<reference evidence="3 4" key="1">
    <citation type="submission" date="2019-07" db="EMBL/GenBank/DDBJ databases">
        <title>Sphingomonas AE3 Genome sequencing and assembly.</title>
        <authorList>
            <person name="Kim H."/>
        </authorList>
    </citation>
    <scope>NUCLEOTIDE SEQUENCE [LARGE SCALE GENOMIC DNA]</scope>
    <source>
        <strain evidence="3 4">AE3</strain>
    </source>
</reference>
<keyword evidence="1" id="KW-1133">Transmembrane helix</keyword>
<feature type="transmembrane region" description="Helical" evidence="1">
    <location>
        <begin position="30"/>
        <end position="53"/>
    </location>
</feature>
<evidence type="ECO:0000256" key="1">
    <source>
        <dbReference type="SAM" id="Phobius"/>
    </source>
</evidence>
<keyword evidence="4" id="KW-1185">Reference proteome</keyword>
<dbReference type="OrthoDB" id="7359894at2"/>
<dbReference type="Proteomes" id="UP000321857">
    <property type="component" value="Chromosome"/>
</dbReference>
<evidence type="ECO:0000313" key="4">
    <source>
        <dbReference type="Proteomes" id="UP000321857"/>
    </source>
</evidence>
<sequence>MNGRFVLNPARGKVMGVCAGIADWLNIDVLLVRLCMIVATLVTGPVAVLLYILTGWLASDDR</sequence>
<evidence type="ECO:0000259" key="2">
    <source>
        <dbReference type="Pfam" id="PF04024"/>
    </source>
</evidence>
<dbReference type="EMBL" id="CP041659">
    <property type="protein sequence ID" value="QDP19499.1"/>
    <property type="molecule type" value="Genomic_DNA"/>
</dbReference>
<keyword evidence="1" id="KW-0472">Membrane</keyword>
<accession>A0A516IRK9</accession>